<dbReference type="GeneID" id="24819775"/>
<dbReference type="STRING" id="1580092.NADRNF5_0532"/>
<evidence type="ECO:0000313" key="2">
    <source>
        <dbReference type="EMBL" id="AJW70228.1"/>
    </source>
</evidence>
<dbReference type="EMBL" id="CP011070">
    <property type="protein sequence ID" value="AJW70228.1"/>
    <property type="molecule type" value="Genomic_DNA"/>
</dbReference>
<dbReference type="Gene3D" id="3.30.60.30">
    <property type="match status" value="1"/>
</dbReference>
<dbReference type="RefSeq" id="WP_048118839.1">
    <property type="nucleotide sequence ID" value="NZ_CP011070.1"/>
</dbReference>
<feature type="domain" description="Kazal-like" evidence="1">
    <location>
        <begin position="206"/>
        <end position="246"/>
    </location>
</feature>
<dbReference type="InterPro" id="IPR036058">
    <property type="entry name" value="Kazal_dom_sf"/>
</dbReference>
<evidence type="ECO:0000259" key="1">
    <source>
        <dbReference type="PROSITE" id="PS51465"/>
    </source>
</evidence>
<dbReference type="Pfam" id="PF14302">
    <property type="entry name" value="DUF4377"/>
    <property type="match status" value="1"/>
</dbReference>
<dbReference type="AlphaFoldDB" id="A0A0D5C0X6"/>
<dbReference type="KEGG" id="nin:NADRNF5_0532"/>
<dbReference type="InterPro" id="IPR025485">
    <property type="entry name" value="DUF4377"/>
</dbReference>
<reference evidence="3" key="1">
    <citation type="submission" date="2015-03" db="EMBL/GenBank/DDBJ databases">
        <title>Characterization of two novel Thaumarchaeota isolated from the Northern Adriatic Sea.</title>
        <authorList>
            <person name="Bayer B."/>
            <person name="Vojvoda J."/>
            <person name="Offre P."/>
            <person name="Srivastava A."/>
            <person name="Elisabeth N."/>
            <person name="Garcia J.A.L."/>
            <person name="Schleper C."/>
            <person name="Herndl G.J."/>
        </authorList>
    </citation>
    <scope>NUCLEOTIDE SEQUENCE [LARGE SCALE GENOMIC DNA]</scope>
    <source>
        <strain evidence="3">NF5</strain>
    </source>
</reference>
<dbReference type="Pfam" id="PF00050">
    <property type="entry name" value="Kazal_1"/>
    <property type="match status" value="1"/>
</dbReference>
<dbReference type="InterPro" id="IPR002350">
    <property type="entry name" value="Kazal_dom"/>
</dbReference>
<keyword evidence="3" id="KW-1185">Reference proteome</keyword>
<accession>A0A0D5C0X6</accession>
<dbReference type="OrthoDB" id="197151at2157"/>
<reference evidence="2 3" key="2">
    <citation type="journal article" date="2016" name="ISME J.">
        <title>Physiological and genomic characterization of two novel marine thaumarchaeal strains indicates niche differentiation.</title>
        <authorList>
            <person name="Bayer B."/>
            <person name="Vojvoda J."/>
            <person name="Offre P."/>
            <person name="Alves R.J."/>
            <person name="Elisabeth N.H."/>
            <person name="Garcia J.A."/>
            <person name="Volland J.M."/>
            <person name="Srivastava A."/>
            <person name="Schleper C."/>
            <person name="Herndl G.J."/>
        </authorList>
    </citation>
    <scope>NUCLEOTIDE SEQUENCE [LARGE SCALE GENOMIC DNA]</scope>
    <source>
        <strain evidence="2 3">NF5</strain>
    </source>
</reference>
<name>A0A0D5C0X6_9ARCH</name>
<dbReference type="SMART" id="SM00280">
    <property type="entry name" value="KAZAL"/>
    <property type="match status" value="1"/>
</dbReference>
<dbReference type="Proteomes" id="UP000032408">
    <property type="component" value="Chromosome"/>
</dbReference>
<dbReference type="SUPFAM" id="SSF100895">
    <property type="entry name" value="Kazal-type serine protease inhibitors"/>
    <property type="match status" value="1"/>
</dbReference>
<dbReference type="HOGENOM" id="CLU_069534_0_0_2"/>
<protein>
    <submittedName>
        <fullName evidence="2">Beta-lactamase domain-containing protein</fullName>
    </submittedName>
</protein>
<sequence>MKTIWFAIPFILIGTIAISESFSEETKTFFISPSLVDCVGIAAQKCLQIREDETSDWQNFYDSIEGFAFEQGHSYKILVKLTDIENPPADSSNKKYALIDILEKTSTRHIPYKNMCAPGFVPLGEICVLDDRCGPGAYPGKVCVMNGQEKPYLRPLLQGEAGIPAHSVICAEKLTLIFKSNDGSPACVKQQSVQTLQTRGWQINFPNFACTLEYAPICGVDGKTYGNTCMITSEHIAINHVGECSE</sequence>
<organism evidence="2 3">
    <name type="scientific">Nitrosopumilus adriaticus</name>
    <dbReference type="NCBI Taxonomy" id="1580092"/>
    <lineage>
        <taxon>Archaea</taxon>
        <taxon>Nitrososphaerota</taxon>
        <taxon>Nitrososphaeria</taxon>
        <taxon>Nitrosopumilales</taxon>
        <taxon>Nitrosopumilaceae</taxon>
        <taxon>Nitrosopumilus</taxon>
    </lineage>
</organism>
<evidence type="ECO:0000313" key="3">
    <source>
        <dbReference type="Proteomes" id="UP000032408"/>
    </source>
</evidence>
<proteinExistence type="predicted"/>
<dbReference type="PROSITE" id="PS51465">
    <property type="entry name" value="KAZAL_2"/>
    <property type="match status" value="1"/>
</dbReference>
<gene>
    <name evidence="2" type="ORF">NADRNF5_0532</name>
</gene>